<dbReference type="InterPro" id="IPR023213">
    <property type="entry name" value="CAT-like_dom_sf"/>
</dbReference>
<dbReference type="PANTHER" id="PTHR45398:SF1">
    <property type="entry name" value="ENZYME, PUTATIVE (JCVI)-RELATED"/>
    <property type="match status" value="1"/>
</dbReference>
<dbReference type="SUPFAM" id="SSF47336">
    <property type="entry name" value="ACP-like"/>
    <property type="match status" value="2"/>
</dbReference>
<dbReference type="Gene3D" id="3.30.559.10">
    <property type="entry name" value="Chloramphenicol acetyltransferase-like domain"/>
    <property type="match status" value="3"/>
</dbReference>
<evidence type="ECO:0000259" key="5">
    <source>
        <dbReference type="PROSITE" id="PS50075"/>
    </source>
</evidence>
<dbReference type="Gene3D" id="3.40.50.1110">
    <property type="entry name" value="SGNH hydrolase"/>
    <property type="match status" value="1"/>
</dbReference>
<dbReference type="SMART" id="SM00823">
    <property type="entry name" value="PKS_PP"/>
    <property type="match status" value="2"/>
</dbReference>
<dbReference type="InterPro" id="IPR009081">
    <property type="entry name" value="PP-bd_ACP"/>
</dbReference>
<reference evidence="6 7" key="1">
    <citation type="submission" date="2015-10" db="EMBL/GenBank/DDBJ databases">
        <title>Draft genome sequence of Streptomyces griseoruber DSM 40281, type strain for the species Streptomyces griseoruber.</title>
        <authorList>
            <person name="Ruckert C."/>
            <person name="Winkler A."/>
            <person name="Kalinowski J."/>
            <person name="Kampfer P."/>
            <person name="Glaeser S."/>
        </authorList>
    </citation>
    <scope>NUCLEOTIDE SEQUENCE [LARGE SCALE GENOMIC DNA]</scope>
    <source>
        <strain evidence="6 7">DSM 40281</strain>
    </source>
</reference>
<dbReference type="InterPro" id="IPR036736">
    <property type="entry name" value="ACP-like_sf"/>
</dbReference>
<keyword evidence="2" id="KW-0596">Phosphopantetheine</keyword>
<organism evidence="6 7">
    <name type="scientific">Streptomyces griseoruber</name>
    <dbReference type="NCBI Taxonomy" id="1943"/>
    <lineage>
        <taxon>Bacteria</taxon>
        <taxon>Bacillati</taxon>
        <taxon>Actinomycetota</taxon>
        <taxon>Actinomycetes</taxon>
        <taxon>Kitasatosporales</taxon>
        <taxon>Streptomycetaceae</taxon>
        <taxon>Streptomyces</taxon>
    </lineage>
</organism>
<evidence type="ECO:0000313" key="7">
    <source>
        <dbReference type="Proteomes" id="UP000052982"/>
    </source>
</evidence>
<feature type="region of interest" description="Disordered" evidence="4">
    <location>
        <begin position="724"/>
        <end position="750"/>
    </location>
</feature>
<dbReference type="SUPFAM" id="SSF52777">
    <property type="entry name" value="CoA-dependent acyltransferases"/>
    <property type="match status" value="6"/>
</dbReference>
<dbReference type="PROSITE" id="PS00012">
    <property type="entry name" value="PHOSPHOPANTETHEINE"/>
    <property type="match status" value="1"/>
</dbReference>
<dbReference type="PROSITE" id="PS50075">
    <property type="entry name" value="CARRIER"/>
    <property type="match status" value="2"/>
</dbReference>
<evidence type="ECO:0000256" key="3">
    <source>
        <dbReference type="ARBA" id="ARBA00022553"/>
    </source>
</evidence>
<dbReference type="EMBL" id="LMWW01000070">
    <property type="protein sequence ID" value="KUN76065.1"/>
    <property type="molecule type" value="Genomic_DNA"/>
</dbReference>
<keyword evidence="7" id="KW-1185">Reference proteome</keyword>
<name>A0A117R7X5_9ACTN</name>
<dbReference type="Gene3D" id="3.30.559.30">
    <property type="entry name" value="Nonribosomal peptide synthetase, condensation domain"/>
    <property type="match status" value="3"/>
</dbReference>
<dbReference type="InterPro" id="IPR036514">
    <property type="entry name" value="SGNH_hydro_sf"/>
</dbReference>
<dbReference type="PANTHER" id="PTHR45398">
    <property type="match status" value="1"/>
</dbReference>
<gene>
    <name evidence="6" type="ORF">AQJ64_39945</name>
</gene>
<dbReference type="GO" id="GO:0017000">
    <property type="term" value="P:antibiotic biosynthetic process"/>
    <property type="evidence" value="ECO:0007669"/>
    <property type="project" value="UniProtKB-ARBA"/>
</dbReference>
<dbReference type="InterPro" id="IPR020806">
    <property type="entry name" value="PKS_PP-bd"/>
</dbReference>
<dbReference type="CDD" id="cd19531">
    <property type="entry name" value="LCL_NRPS-like"/>
    <property type="match status" value="2"/>
</dbReference>
<evidence type="ECO:0000256" key="4">
    <source>
        <dbReference type="SAM" id="MobiDB-lite"/>
    </source>
</evidence>
<feature type="domain" description="Carrier" evidence="5">
    <location>
        <begin position="753"/>
        <end position="828"/>
    </location>
</feature>
<evidence type="ECO:0000313" key="6">
    <source>
        <dbReference type="EMBL" id="KUN76065.1"/>
    </source>
</evidence>
<comment type="cofactor">
    <cofactor evidence="1">
        <name>pantetheine 4'-phosphate</name>
        <dbReference type="ChEBI" id="CHEBI:47942"/>
    </cofactor>
</comment>
<dbReference type="Pfam" id="PF00550">
    <property type="entry name" value="PP-binding"/>
    <property type="match status" value="2"/>
</dbReference>
<comment type="caution">
    <text evidence="6">The sequence shown here is derived from an EMBL/GenBank/DDBJ whole genome shotgun (WGS) entry which is preliminary data.</text>
</comment>
<dbReference type="Proteomes" id="UP000052982">
    <property type="component" value="Unassembled WGS sequence"/>
</dbReference>
<dbReference type="InterPro" id="IPR001242">
    <property type="entry name" value="Condensation_dom"/>
</dbReference>
<evidence type="ECO:0000256" key="2">
    <source>
        <dbReference type="ARBA" id="ARBA00022450"/>
    </source>
</evidence>
<dbReference type="GO" id="GO:0008610">
    <property type="term" value="P:lipid biosynthetic process"/>
    <property type="evidence" value="ECO:0007669"/>
    <property type="project" value="UniProtKB-ARBA"/>
</dbReference>
<keyword evidence="3" id="KW-0597">Phosphoprotein</keyword>
<dbReference type="Pfam" id="PF00668">
    <property type="entry name" value="Condensation"/>
    <property type="match status" value="3"/>
</dbReference>
<dbReference type="GO" id="GO:0003824">
    <property type="term" value="F:catalytic activity"/>
    <property type="evidence" value="ECO:0007669"/>
    <property type="project" value="InterPro"/>
</dbReference>
<proteinExistence type="predicted"/>
<dbReference type="GO" id="GO:0031177">
    <property type="term" value="F:phosphopantetheine binding"/>
    <property type="evidence" value="ECO:0007669"/>
    <property type="project" value="InterPro"/>
</dbReference>
<evidence type="ECO:0000256" key="1">
    <source>
        <dbReference type="ARBA" id="ARBA00001957"/>
    </source>
</evidence>
<feature type="domain" description="Carrier" evidence="5">
    <location>
        <begin position="1708"/>
        <end position="1782"/>
    </location>
</feature>
<dbReference type="InterPro" id="IPR006162">
    <property type="entry name" value="Ppantetheine_attach_site"/>
</dbReference>
<sequence>MTETIREPAREMSADQRAEILARLRAEKRDAAAAGRPRPRAADLDLIPLSPAQERLYFQDLLDPGNPALNITVSIRVRGALDHGAVERALAVVVERHEALRTAFLAGPEGPRQRVVPAGPVAVPVGTADADAEGAPGDRQGPPDLDAALLRHARTRLDLVTGRLLDAALFPVGNDEHLLQIVVHHIAFDGWSTSVLVEELVEAYRADTAGRRPKLDALPIQYPDFSLWARERAAGDRYERRLAAVRDRLSGAPFVLDLPADKPRPPLQTHHGALTPLVLDYETSARLAALARAEGTTPFVALLSVLTILLRRASDDAEVVIGSPVAGRTRPELEPMIGCFADILVLRMAPAASATFRDLLRAAHEEAGRAYGDQEVPYAKVVEALAPPRDPSRNPLFQVMFGFHEVLPARFDDAVPEFTVETRDNGVTDFDLFLNMDRREDGCFQGELRYNTDLFTAEAIADLTGRFADVARAVAAAPDTPWNRLAPARAGLVALAASFPVEPVLPEVRAWARHAGLGLGFEVPSEPGPVTAQLRALTGVFGRNPGAAHVVLLRWEDLARAGAVPDRRDPEAVGAALDRGLVEFCDALSAYRAWSDDPLTIVLCPPSAAWARWHGTEVFDGPARRLGEACRRWSDVRIRTARATAPKNAESNGSDGSDGFDEDQDDADFLDGLDVVPYAGADFHALLGASVVRTLLPLTVRDEDGHPAELLPVWPSRLAPGAAGPVGGAAAADNADHGPAAENGAPGAAGFREPVTDTERRLAAMWQQALKVDRVGLDDSFFALGGHSFLAVELLTRIKAEFGRSVEPFELFRGPTLGHLAHLVDAAAPGVREDGPVPVPRDRTLAPSSTQRRLWTLAKVHGAGLLHNSAFPLRIDGDLDEAALRTAVAALLDRHESLRTTIVEDRDGVPVLHIVPDAARWGSEVFPATTTVPEGPDRPDEIERLMRAAAEETFELDRGPLARFRLFAAGPRTHYLSMAMHHAVTDNRSWAVIVRDLAELYRAARSGRAPELPELPVQFADYAHWQHDWLLGPGGREHETRWREIMRDVPALSSLPTDFPRAGEIGSDSASVTRRVDTELAARLRAAGRRMDVPLFSVVLTAYHLLAARAGGRDEFVVGTLNGNREHTGLSDVVGDFADLVPIRLTGAGDLTVADRVAATHQAILDARAVQRLPFENIVSAVRATRVPGRQPLFQTLFNFVDGDDGLPDLDGLTLAPLNWLRAGSEFELLFSLDAEGDEFLITLDYQTGLYAPAGAEALLEAFAAMLEAVAGDAEARSGDLAFPEDCRIPAIAPGTAPDTGADHAATVPTTAVAASFTAEAAGPALGFWFDLFGRPAKVAFAPYAQVVQQLLDPDAAFGTAGARVNTVLFRWEDWVRHLGHDPRALAGAADGPARLDAVVRDLETALGDLHAALLSHRTWSRTPLLLAVCPASPGWSAEPWATLERGLTARLTRLAASLPAVRVLDVGPVADRYPVDRRDDEHADRLAHMPYTPEFTTVLATVLARAVLSTAPRRTVLLDPGRLLGLGGGAGADGGETAALVARALRRATVQGRSLVFAGADPAVRRDLAARPDLLPDPDAASWLAGPSAGDLEAGFAQAVAAGTLDPADCIVLDPDPALCGRLGTRFPGVLAVAPPRDADGARHVLDHLWALDQPLFDGEHDAALRTAPDVGAAAGSRILTDLSDAAGIQAAVDRARWRVYRGEYVEPRTERERRLAEILARLLGIDRVGLSDSFMALGGDSMTAIQVVSQAARHGISLSPRAVLEAPSVADLAEADAAPVVVADQGPVVGPVALSPAQRWFFANPLGTGGDPNYYNHPYYLTVRADVTADHLESALRVLVDHHDALRLRFARGEDGEWHQWSEPTGVQVPFERVDLTGTPAEDRAARAEALAVGLQSGLDLAAGPTLRALHLHTDGEPDRLLIICHHLIVDGMSRGILLEDLTTLTEQAVTGAPLRLAPKTTSFRDWTDRVDAYAADDELLAEVPFWLEQIAPTPEGARAPVVPVDHEGGSREMAYMETAEVRVSAEETAAVQRRVVGWRASLSDAVFAASASVLAEWTGSDSCRFAVAGHGRPHRFPDLDLVRTVGWFQIYFPIGIDVAGAEGGSLVRSLHRQLAVVPDSGFGYAVLAGQHADPALRASLTGGEQPLFSFNYMGESGFEQTSAHTSLFGHCPDSYGPCQDGACTWPYLFDLMPAIVDGALVLQIYYRRSIHDAATVTALAERIADRFRALAAAED</sequence>
<dbReference type="Gene3D" id="1.10.1200.10">
    <property type="entry name" value="ACP-like"/>
    <property type="match status" value="2"/>
</dbReference>
<dbReference type="OrthoDB" id="2472181at2"/>
<dbReference type="FunFam" id="1.10.1200.10:FF:000005">
    <property type="entry name" value="Nonribosomal peptide synthetase 1"/>
    <property type="match status" value="2"/>
</dbReference>
<protein>
    <recommendedName>
        <fullName evidence="5">Carrier domain-containing protein</fullName>
    </recommendedName>
</protein>
<dbReference type="RefSeq" id="WP_055632872.1">
    <property type="nucleotide sequence ID" value="NZ_KQ948784.1"/>
</dbReference>
<dbReference type="STRING" id="1943.AQJ64_39945"/>
<feature type="region of interest" description="Disordered" evidence="4">
    <location>
        <begin position="643"/>
        <end position="666"/>
    </location>
</feature>
<accession>A0A117R7X5</accession>